<feature type="domain" description="4Fe-4S ferredoxin-type" evidence="1">
    <location>
        <begin position="164"/>
        <end position="196"/>
    </location>
</feature>
<dbReference type="Pfam" id="PF00037">
    <property type="entry name" value="Fer4"/>
    <property type="match status" value="1"/>
</dbReference>
<keyword evidence="3" id="KW-1185">Reference proteome</keyword>
<dbReference type="Proteomes" id="UP000027153">
    <property type="component" value="Unassembled WGS sequence"/>
</dbReference>
<evidence type="ECO:0000313" key="3">
    <source>
        <dbReference type="Proteomes" id="UP000027153"/>
    </source>
</evidence>
<dbReference type="PATRIC" id="fig|1392998.3.peg.3330"/>
<evidence type="ECO:0000259" key="1">
    <source>
        <dbReference type="PROSITE" id="PS51379"/>
    </source>
</evidence>
<dbReference type="RefSeq" id="WP_241763392.1">
    <property type="nucleotide sequence ID" value="NZ_JMIY01000008.1"/>
</dbReference>
<dbReference type="NCBIfam" id="TIGR02700">
    <property type="entry name" value="flavo_MJ0208"/>
    <property type="match status" value="1"/>
</dbReference>
<reference evidence="2 3" key="1">
    <citation type="journal article" date="2013" name="Nature">
        <title>Anaerobic oxidation of methane coupled to nitrate reduction in a novel archaeal lineage.</title>
        <authorList>
            <person name="Haroon M.F."/>
            <person name="Hu S."/>
            <person name="Shi Y."/>
            <person name="Imelfort M."/>
            <person name="Keller J."/>
            <person name="Hugenholtz P."/>
            <person name="Yuan Z."/>
            <person name="Tyson G.W."/>
        </authorList>
    </citation>
    <scope>NUCLEOTIDE SEQUENCE [LARGE SCALE GENOMIC DNA]</scope>
    <source>
        <strain evidence="2 3">ANME-2d</strain>
    </source>
</reference>
<proteinExistence type="predicted"/>
<dbReference type="InterPro" id="IPR003382">
    <property type="entry name" value="Flavoprotein"/>
</dbReference>
<dbReference type="GO" id="GO:0051539">
    <property type="term" value="F:4 iron, 4 sulfur cluster binding"/>
    <property type="evidence" value="ECO:0007669"/>
    <property type="project" value="InterPro"/>
</dbReference>
<dbReference type="SUPFAM" id="SSF54862">
    <property type="entry name" value="4Fe-4S ferredoxins"/>
    <property type="match status" value="1"/>
</dbReference>
<evidence type="ECO:0000313" key="2">
    <source>
        <dbReference type="EMBL" id="KCZ70423.1"/>
    </source>
</evidence>
<dbReference type="SUPFAM" id="SSF52507">
    <property type="entry name" value="Homo-oligomeric flavin-containing Cys decarboxylases, HFCD"/>
    <property type="match status" value="1"/>
</dbReference>
<organism evidence="2 3">
    <name type="scientific">Candidatus Methanoperedens nitratireducens</name>
    <dbReference type="NCBI Taxonomy" id="1392998"/>
    <lineage>
        <taxon>Archaea</taxon>
        <taxon>Methanobacteriati</taxon>
        <taxon>Methanobacteriota</taxon>
        <taxon>Stenosarchaea group</taxon>
        <taxon>Methanomicrobia</taxon>
        <taxon>Methanosarcinales</taxon>
        <taxon>ANME-2 cluster</taxon>
        <taxon>Candidatus Methanoperedentaceae</taxon>
        <taxon>Candidatus Methanoperedens</taxon>
    </lineage>
</organism>
<gene>
    <name evidence="2" type="ORF">ANME2D_03338</name>
</gene>
<protein>
    <submittedName>
        <fullName evidence="2">Archaeoflavoprotein, MJ0208 family</fullName>
    </submittedName>
</protein>
<accession>A0A062V1E9</accession>
<sequence>MRIAWGITGAGHFLRESFEVFKRIKETTADLKVTAFVSRAGEEVIKMYGLADELLNISPGGYLEEIFFERNQGASVPKSGRFLLQKYDALIITPATSNSTAKIAYGIADTIVTNAVAQAVKGSVPVFIVPVDIAGEIESRMPYSIDREICMNCEICPPRENCPGYAIVDQIDLLKCNGCGECVKLCSFGAIRGGLTRLKVRDIDSKNVRMIRELEGITVLDNPPGILDEIARLMQKLKY</sequence>
<name>A0A062V1E9_9EURY</name>
<dbReference type="GO" id="GO:0016645">
    <property type="term" value="F:oxidoreductase activity, acting on the CH-NH group of donors"/>
    <property type="evidence" value="ECO:0007669"/>
    <property type="project" value="InterPro"/>
</dbReference>
<dbReference type="Gene3D" id="3.40.50.1950">
    <property type="entry name" value="Flavin prenyltransferase-like"/>
    <property type="match status" value="1"/>
</dbReference>
<dbReference type="EMBL" id="JMIY01000008">
    <property type="protein sequence ID" value="KCZ70423.1"/>
    <property type="molecule type" value="Genomic_DNA"/>
</dbReference>
<dbReference type="AlphaFoldDB" id="A0A062V1E9"/>
<dbReference type="InterPro" id="IPR014073">
    <property type="entry name" value="DmrX"/>
</dbReference>
<comment type="caution">
    <text evidence="2">The sequence shown here is derived from an EMBL/GenBank/DDBJ whole genome shotgun (WGS) entry which is preliminary data.</text>
</comment>
<dbReference type="InterPro" id="IPR036551">
    <property type="entry name" value="Flavin_trans-like"/>
</dbReference>
<dbReference type="Pfam" id="PF02441">
    <property type="entry name" value="Flavoprotein"/>
    <property type="match status" value="1"/>
</dbReference>
<dbReference type="GO" id="GO:1901285">
    <property type="term" value="P:5,6,7,8-tetrahydromethanopterin biosynthetic process"/>
    <property type="evidence" value="ECO:0007669"/>
    <property type="project" value="InterPro"/>
</dbReference>
<dbReference type="InterPro" id="IPR017896">
    <property type="entry name" value="4Fe4S_Fe-S-bd"/>
</dbReference>
<dbReference type="PROSITE" id="PS51379">
    <property type="entry name" value="4FE4S_FER_2"/>
    <property type="match status" value="1"/>
</dbReference>